<name>A0A2X2XQB3_CLOPF</name>
<dbReference type="AlphaFoldDB" id="A0A2X2XQB3"/>
<protein>
    <submittedName>
        <fullName evidence="1">Uncharacterized protein</fullName>
    </submittedName>
</protein>
<organism evidence="1 2">
    <name type="scientific">Clostridium perfringens</name>
    <dbReference type="NCBI Taxonomy" id="1502"/>
    <lineage>
        <taxon>Bacteria</taxon>
        <taxon>Bacillati</taxon>
        <taxon>Bacillota</taxon>
        <taxon>Clostridia</taxon>
        <taxon>Eubacteriales</taxon>
        <taxon>Clostridiaceae</taxon>
        <taxon>Clostridium</taxon>
    </lineage>
</organism>
<dbReference type="Proteomes" id="UP000249986">
    <property type="component" value="Unassembled WGS sequence"/>
</dbReference>
<sequence length="64" mass="7397">MEIIQKIIKLELENKFPTKDLIPNPPEFMSTVHNGDRDCIEIVEESSMKIVLDFIINILKELGI</sequence>
<dbReference type="RefSeq" id="WP_111926025.1">
    <property type="nucleotide sequence ID" value="NZ_CABHIO010000012.1"/>
</dbReference>
<dbReference type="EMBL" id="UAWG01000001">
    <property type="protein sequence ID" value="SQB57922.1"/>
    <property type="molecule type" value="Genomic_DNA"/>
</dbReference>
<reference evidence="1 2" key="1">
    <citation type="submission" date="2018-06" db="EMBL/GenBank/DDBJ databases">
        <authorList>
            <consortium name="Pathogen Informatics"/>
            <person name="Doyle S."/>
        </authorList>
    </citation>
    <scope>NUCLEOTIDE SEQUENCE [LARGE SCALE GENOMIC DNA]</scope>
    <source>
        <strain evidence="1 2">NCTC10719</strain>
    </source>
</reference>
<evidence type="ECO:0000313" key="2">
    <source>
        <dbReference type="Proteomes" id="UP000249986"/>
    </source>
</evidence>
<gene>
    <name evidence="1" type="ORF">NCTC10719_00516</name>
</gene>
<evidence type="ECO:0000313" key="1">
    <source>
        <dbReference type="EMBL" id="SQB57922.1"/>
    </source>
</evidence>
<proteinExistence type="predicted"/>
<accession>A0A2X2XQB3</accession>